<organism evidence="1 2">
    <name type="scientific">Candidatus Desulfatibia vada</name>
    <dbReference type="NCBI Taxonomy" id="2841696"/>
    <lineage>
        <taxon>Bacteria</taxon>
        <taxon>Pseudomonadati</taxon>
        <taxon>Thermodesulfobacteriota</taxon>
        <taxon>Desulfobacteria</taxon>
        <taxon>Desulfobacterales</taxon>
        <taxon>Desulfobacterales incertae sedis</taxon>
        <taxon>Candidatus Desulfatibia</taxon>
    </lineage>
</organism>
<accession>A0A8J6NWE6</accession>
<protein>
    <recommendedName>
        <fullName evidence="3">Cupin domain-containing protein</fullName>
    </recommendedName>
</protein>
<evidence type="ECO:0000313" key="1">
    <source>
        <dbReference type="EMBL" id="MBC8434624.1"/>
    </source>
</evidence>
<dbReference type="Proteomes" id="UP000605201">
    <property type="component" value="Unassembled WGS sequence"/>
</dbReference>
<name>A0A8J6NWE6_9BACT</name>
<dbReference type="SUPFAM" id="SSF51182">
    <property type="entry name" value="RmlC-like cupins"/>
    <property type="match status" value="1"/>
</dbReference>
<evidence type="ECO:0008006" key="3">
    <source>
        <dbReference type="Google" id="ProtNLM"/>
    </source>
</evidence>
<gene>
    <name evidence="1" type="ORF">H8D96_22170</name>
</gene>
<dbReference type="EMBL" id="JACNIG010000470">
    <property type="protein sequence ID" value="MBC8434624.1"/>
    <property type="molecule type" value="Genomic_DNA"/>
</dbReference>
<sequence length="135" mass="15596">MNKPQIEWIKDQDSSLALIVRADFDPPQTTFITPPEYVKQIGFIVYPSGAEIPRHFHKLSKRSLQTTPECLIVKKGKVEITFYNLNRQEVCRRILYQGDLVLVLNCGHQFKFLEDTVLLEVKQGPYAGPCEKELF</sequence>
<comment type="caution">
    <text evidence="1">The sequence shown here is derived from an EMBL/GenBank/DDBJ whole genome shotgun (WGS) entry which is preliminary data.</text>
</comment>
<reference evidence="1 2" key="1">
    <citation type="submission" date="2020-08" db="EMBL/GenBank/DDBJ databases">
        <title>Bridging the membrane lipid divide: bacteria of the FCB group superphylum have the potential to synthesize archaeal ether lipids.</title>
        <authorList>
            <person name="Villanueva L."/>
            <person name="Von Meijenfeldt F.A.B."/>
            <person name="Westbye A.B."/>
            <person name="Yadav S."/>
            <person name="Hopmans E.C."/>
            <person name="Dutilh B.E."/>
            <person name="Sinninghe Damste J.S."/>
        </authorList>
    </citation>
    <scope>NUCLEOTIDE SEQUENCE [LARGE SCALE GENOMIC DNA]</scope>
    <source>
        <strain evidence="1">NIOZ-UU17</strain>
    </source>
</reference>
<proteinExistence type="predicted"/>
<evidence type="ECO:0000313" key="2">
    <source>
        <dbReference type="Proteomes" id="UP000605201"/>
    </source>
</evidence>
<dbReference type="InterPro" id="IPR011051">
    <property type="entry name" value="RmlC_Cupin_sf"/>
</dbReference>
<dbReference type="AlphaFoldDB" id="A0A8J6NWE6"/>